<keyword evidence="3" id="KW-1185">Reference proteome</keyword>
<dbReference type="InterPro" id="IPR049975">
    <property type="entry name" value="SAV_915-like_dom"/>
</dbReference>
<dbReference type="InterPro" id="IPR009839">
    <property type="entry name" value="SseB_N"/>
</dbReference>
<organism evidence="2 3">
    <name type="scientific">Streptomyces luteireticuli</name>
    <dbReference type="NCBI Taxonomy" id="173858"/>
    <lineage>
        <taxon>Bacteria</taxon>
        <taxon>Bacillati</taxon>
        <taxon>Actinomycetota</taxon>
        <taxon>Actinomycetes</taxon>
        <taxon>Kitasatosporales</taxon>
        <taxon>Streptomycetaceae</taxon>
        <taxon>Streptomyces</taxon>
    </lineage>
</organism>
<dbReference type="NCBIfam" id="NF042914">
    <property type="entry name" value="SAV915_dom"/>
    <property type="match status" value="1"/>
</dbReference>
<feature type="domain" description="SseB protein N-terminal" evidence="1">
    <location>
        <begin position="10"/>
        <end position="89"/>
    </location>
</feature>
<dbReference type="Pfam" id="PF07179">
    <property type="entry name" value="SseB"/>
    <property type="match status" value="1"/>
</dbReference>
<evidence type="ECO:0000313" key="2">
    <source>
        <dbReference type="EMBL" id="GAA0383382.1"/>
    </source>
</evidence>
<comment type="caution">
    <text evidence="2">The sequence shown here is derived from an EMBL/GenBank/DDBJ whole genome shotgun (WGS) entry which is preliminary data.</text>
</comment>
<reference evidence="2 3" key="1">
    <citation type="journal article" date="2019" name="Int. J. Syst. Evol. Microbiol.">
        <title>The Global Catalogue of Microorganisms (GCM) 10K type strain sequencing project: providing services to taxonomists for standard genome sequencing and annotation.</title>
        <authorList>
            <consortium name="The Broad Institute Genomics Platform"/>
            <consortium name="The Broad Institute Genome Sequencing Center for Infectious Disease"/>
            <person name="Wu L."/>
            <person name="Ma J."/>
        </authorList>
    </citation>
    <scope>NUCLEOTIDE SEQUENCE [LARGE SCALE GENOMIC DNA]</scope>
    <source>
        <strain evidence="2 3">JCM 4788</strain>
    </source>
</reference>
<accession>A0ABN0Y5S8</accession>
<evidence type="ECO:0000313" key="3">
    <source>
        <dbReference type="Proteomes" id="UP001500879"/>
    </source>
</evidence>
<name>A0ABN0Y5S8_9ACTN</name>
<protein>
    <recommendedName>
        <fullName evidence="1">SseB protein N-terminal domain-containing protein</fullName>
    </recommendedName>
</protein>
<dbReference type="Proteomes" id="UP001500879">
    <property type="component" value="Unassembled WGS sequence"/>
</dbReference>
<sequence length="102" mass="10794">MTSPTLDDGLVVLAPARPRPADGWQRTEDAVEFETWHTAQGTVCSLAFTSSERLAACLGPDQPWVALPLGPLRHLLGEAGVSDIVVDPPSAPPREEGEATHG</sequence>
<evidence type="ECO:0000259" key="1">
    <source>
        <dbReference type="Pfam" id="PF07179"/>
    </source>
</evidence>
<dbReference type="EMBL" id="BAAABX010000001">
    <property type="protein sequence ID" value="GAA0383382.1"/>
    <property type="molecule type" value="Genomic_DNA"/>
</dbReference>
<dbReference type="RefSeq" id="WP_344018269.1">
    <property type="nucleotide sequence ID" value="NZ_BAAABX010000001.1"/>
</dbReference>
<proteinExistence type="predicted"/>
<gene>
    <name evidence="2" type="ORF">GCM10010357_00420</name>
</gene>